<evidence type="ECO:0000256" key="2">
    <source>
        <dbReference type="ARBA" id="ARBA00022679"/>
    </source>
</evidence>
<comment type="catalytic activity">
    <reaction evidence="3">
        <text>uridine + phosphate = alpha-D-ribose 1-phosphate + uracil</text>
        <dbReference type="Rhea" id="RHEA:24388"/>
        <dbReference type="ChEBI" id="CHEBI:16704"/>
        <dbReference type="ChEBI" id="CHEBI:17568"/>
        <dbReference type="ChEBI" id="CHEBI:43474"/>
        <dbReference type="ChEBI" id="CHEBI:57720"/>
        <dbReference type="EC" id="2.4.2.2"/>
    </reaction>
</comment>
<dbReference type="EC" id="2.4.2.2" evidence="3"/>
<reference evidence="4 5" key="1">
    <citation type="submission" date="2019-02" db="EMBL/GenBank/DDBJ databases">
        <title>Deep-cultivation of Planctomycetes and their phenomic and genomic characterization uncovers novel biology.</title>
        <authorList>
            <person name="Wiegand S."/>
            <person name="Jogler M."/>
            <person name="Boedeker C."/>
            <person name="Pinto D."/>
            <person name="Vollmers J."/>
            <person name="Rivas-Marin E."/>
            <person name="Kohn T."/>
            <person name="Peeters S.H."/>
            <person name="Heuer A."/>
            <person name="Rast P."/>
            <person name="Oberbeckmann S."/>
            <person name="Bunk B."/>
            <person name="Jeske O."/>
            <person name="Meyerdierks A."/>
            <person name="Storesund J.E."/>
            <person name="Kallscheuer N."/>
            <person name="Luecker S."/>
            <person name="Lage O.M."/>
            <person name="Pohl T."/>
            <person name="Merkel B.J."/>
            <person name="Hornburger P."/>
            <person name="Mueller R.-W."/>
            <person name="Bruemmer F."/>
            <person name="Labrenz M."/>
            <person name="Spormann A.M."/>
            <person name="Op den Camp H."/>
            <person name="Overmann J."/>
            <person name="Amann R."/>
            <person name="Jetten M.S.M."/>
            <person name="Mascher T."/>
            <person name="Medema M.H."/>
            <person name="Devos D.P."/>
            <person name="Kaster A.-K."/>
            <person name="Ovreas L."/>
            <person name="Rohde M."/>
            <person name="Galperin M.Y."/>
            <person name="Jogler C."/>
        </authorList>
    </citation>
    <scope>NUCLEOTIDE SEQUENCE [LARGE SCALE GENOMIC DNA]</scope>
    <source>
        <strain evidence="4 5">Spa11</strain>
    </source>
</reference>
<comment type="similarity">
    <text evidence="3">Belongs to the nucleoside phosphorylase PpnP family.</text>
</comment>
<comment type="catalytic activity">
    <reaction evidence="3">
        <text>guanosine + phosphate = alpha-D-ribose 1-phosphate + guanine</text>
        <dbReference type="Rhea" id="RHEA:13233"/>
        <dbReference type="ChEBI" id="CHEBI:16235"/>
        <dbReference type="ChEBI" id="CHEBI:16750"/>
        <dbReference type="ChEBI" id="CHEBI:43474"/>
        <dbReference type="ChEBI" id="CHEBI:57720"/>
        <dbReference type="EC" id="2.4.2.1"/>
    </reaction>
</comment>
<dbReference type="PANTHER" id="PTHR36540">
    <property type="entry name" value="PYRIMIDINE/PURINE NUCLEOSIDE PHOSPHORYLASE"/>
    <property type="match status" value="1"/>
</dbReference>
<dbReference type="KEGG" id="bmei:Spa11_16410"/>
<protein>
    <recommendedName>
        <fullName evidence="3">Pyrimidine/purine nucleoside phosphorylase</fullName>
        <ecNumber evidence="3">2.4.2.1</ecNumber>
        <ecNumber evidence="3">2.4.2.2</ecNumber>
    </recommendedName>
    <alternativeName>
        <fullName evidence="3">Adenosine phosphorylase</fullName>
    </alternativeName>
    <alternativeName>
        <fullName evidence="3">Cytidine phosphorylase</fullName>
    </alternativeName>
    <alternativeName>
        <fullName evidence="3">Guanosine phosphorylase</fullName>
    </alternativeName>
    <alternativeName>
        <fullName evidence="3">Inosine phosphorylase</fullName>
    </alternativeName>
    <alternativeName>
        <fullName evidence="3">Thymidine phosphorylase</fullName>
    </alternativeName>
    <alternativeName>
        <fullName evidence="3">Uridine phosphorylase</fullName>
    </alternativeName>
    <alternativeName>
        <fullName evidence="3">Xanthosine phosphorylase</fullName>
    </alternativeName>
</protein>
<dbReference type="SUPFAM" id="SSF51182">
    <property type="entry name" value="RmlC-like cupins"/>
    <property type="match status" value="1"/>
</dbReference>
<evidence type="ECO:0000313" key="5">
    <source>
        <dbReference type="Proteomes" id="UP000316426"/>
    </source>
</evidence>
<dbReference type="RefSeq" id="WP_145110468.1">
    <property type="nucleotide sequence ID" value="NZ_CP036349.1"/>
</dbReference>
<comment type="catalytic activity">
    <reaction evidence="3">
        <text>inosine + phosphate = alpha-D-ribose 1-phosphate + hypoxanthine</text>
        <dbReference type="Rhea" id="RHEA:27646"/>
        <dbReference type="ChEBI" id="CHEBI:17368"/>
        <dbReference type="ChEBI" id="CHEBI:17596"/>
        <dbReference type="ChEBI" id="CHEBI:43474"/>
        <dbReference type="ChEBI" id="CHEBI:57720"/>
        <dbReference type="EC" id="2.4.2.1"/>
    </reaction>
</comment>
<evidence type="ECO:0000256" key="3">
    <source>
        <dbReference type="HAMAP-Rule" id="MF_01537"/>
    </source>
</evidence>
<evidence type="ECO:0000256" key="1">
    <source>
        <dbReference type="ARBA" id="ARBA00022676"/>
    </source>
</evidence>
<comment type="function">
    <text evidence="3">Catalyzes the phosphorolysis of diverse nucleosides, yielding D-ribose 1-phosphate and the respective free bases. Can use uridine, adenosine, guanosine, cytidine, thymidine, inosine and xanthosine as substrates. Also catalyzes the reverse reactions.</text>
</comment>
<comment type="catalytic activity">
    <reaction evidence="3">
        <text>a purine D-ribonucleoside + phosphate = a purine nucleobase + alpha-D-ribose 1-phosphate</text>
        <dbReference type="Rhea" id="RHEA:19805"/>
        <dbReference type="ChEBI" id="CHEBI:26386"/>
        <dbReference type="ChEBI" id="CHEBI:43474"/>
        <dbReference type="ChEBI" id="CHEBI:57720"/>
        <dbReference type="ChEBI" id="CHEBI:142355"/>
        <dbReference type="EC" id="2.4.2.1"/>
    </reaction>
</comment>
<sequence length="106" mass="11601">MPQEFSGVTVVVPANVYFDGKVTSRTIKFADGTTKTLGLMQPGEYEFGTDKPELMEITAGKLGVQLAGEMEWKEYNGGESFNVPGNSKFQVRASEVTDYVCSYLEG</sequence>
<keyword evidence="2 3" id="KW-0808">Transferase</keyword>
<dbReference type="GO" id="GO:0004731">
    <property type="term" value="F:purine-nucleoside phosphorylase activity"/>
    <property type="evidence" value="ECO:0007669"/>
    <property type="project" value="UniProtKB-UniRule"/>
</dbReference>
<keyword evidence="5" id="KW-1185">Reference proteome</keyword>
<proteinExistence type="inferred from homology"/>
<accession>A0A518K6M8</accession>
<dbReference type="Gene3D" id="2.60.120.10">
    <property type="entry name" value="Jelly Rolls"/>
    <property type="match status" value="1"/>
</dbReference>
<comment type="catalytic activity">
    <reaction evidence="3">
        <text>thymidine + phosphate = 2-deoxy-alpha-D-ribose 1-phosphate + thymine</text>
        <dbReference type="Rhea" id="RHEA:16037"/>
        <dbReference type="ChEBI" id="CHEBI:17748"/>
        <dbReference type="ChEBI" id="CHEBI:17821"/>
        <dbReference type="ChEBI" id="CHEBI:43474"/>
        <dbReference type="ChEBI" id="CHEBI:57259"/>
        <dbReference type="EC" id="2.4.2.2"/>
    </reaction>
</comment>
<dbReference type="GO" id="GO:0005829">
    <property type="term" value="C:cytosol"/>
    <property type="evidence" value="ECO:0007669"/>
    <property type="project" value="TreeGrafter"/>
</dbReference>
<dbReference type="Proteomes" id="UP000316426">
    <property type="component" value="Chromosome"/>
</dbReference>
<evidence type="ECO:0000313" key="4">
    <source>
        <dbReference type="EMBL" id="QDV73445.1"/>
    </source>
</evidence>
<dbReference type="GO" id="GO:0009032">
    <property type="term" value="F:thymidine phosphorylase activity"/>
    <property type="evidence" value="ECO:0007669"/>
    <property type="project" value="RHEA"/>
</dbReference>
<dbReference type="EC" id="2.4.2.1" evidence="3"/>
<dbReference type="InterPro" id="IPR011051">
    <property type="entry name" value="RmlC_Cupin_sf"/>
</dbReference>
<dbReference type="PANTHER" id="PTHR36540:SF1">
    <property type="entry name" value="PYRIMIDINE_PURINE NUCLEOSIDE PHOSPHORYLASE"/>
    <property type="match status" value="1"/>
</dbReference>
<comment type="catalytic activity">
    <reaction evidence="3">
        <text>cytidine + phosphate = cytosine + alpha-D-ribose 1-phosphate</text>
        <dbReference type="Rhea" id="RHEA:52540"/>
        <dbReference type="ChEBI" id="CHEBI:16040"/>
        <dbReference type="ChEBI" id="CHEBI:17562"/>
        <dbReference type="ChEBI" id="CHEBI:43474"/>
        <dbReference type="ChEBI" id="CHEBI:57720"/>
        <dbReference type="EC" id="2.4.2.2"/>
    </reaction>
</comment>
<gene>
    <name evidence="3" type="primary">ppnP</name>
    <name evidence="4" type="ORF">Spa11_16410</name>
</gene>
<dbReference type="Pfam" id="PF06865">
    <property type="entry name" value="Ppnp"/>
    <property type="match status" value="1"/>
</dbReference>
<keyword evidence="1 3" id="KW-0328">Glycosyltransferase</keyword>
<name>A0A518K6M8_9BACT</name>
<dbReference type="EMBL" id="CP036349">
    <property type="protein sequence ID" value="QDV73445.1"/>
    <property type="molecule type" value="Genomic_DNA"/>
</dbReference>
<comment type="catalytic activity">
    <reaction evidence="3">
        <text>xanthosine + phosphate = alpha-D-ribose 1-phosphate + xanthine</text>
        <dbReference type="Rhea" id="RHEA:27638"/>
        <dbReference type="ChEBI" id="CHEBI:17712"/>
        <dbReference type="ChEBI" id="CHEBI:18107"/>
        <dbReference type="ChEBI" id="CHEBI:43474"/>
        <dbReference type="ChEBI" id="CHEBI:57720"/>
        <dbReference type="EC" id="2.4.2.1"/>
    </reaction>
</comment>
<dbReference type="InterPro" id="IPR009664">
    <property type="entry name" value="Ppnp"/>
</dbReference>
<dbReference type="AlphaFoldDB" id="A0A518K6M8"/>
<dbReference type="InterPro" id="IPR014710">
    <property type="entry name" value="RmlC-like_jellyroll"/>
</dbReference>
<organism evidence="4 5">
    <name type="scientific">Botrimarina mediterranea</name>
    <dbReference type="NCBI Taxonomy" id="2528022"/>
    <lineage>
        <taxon>Bacteria</taxon>
        <taxon>Pseudomonadati</taxon>
        <taxon>Planctomycetota</taxon>
        <taxon>Planctomycetia</taxon>
        <taxon>Pirellulales</taxon>
        <taxon>Lacipirellulaceae</taxon>
        <taxon>Botrimarina</taxon>
    </lineage>
</organism>
<dbReference type="FunFam" id="2.60.120.10:FF:000016">
    <property type="entry name" value="Pyrimidine/purine nucleoside phosphorylase"/>
    <property type="match status" value="1"/>
</dbReference>
<dbReference type="GO" id="GO:0047975">
    <property type="term" value="F:guanosine phosphorylase activity"/>
    <property type="evidence" value="ECO:0007669"/>
    <property type="project" value="RHEA"/>
</dbReference>
<dbReference type="HAMAP" id="MF_01537">
    <property type="entry name" value="Nucleos_phosphorylase_PpnP"/>
    <property type="match status" value="1"/>
</dbReference>
<dbReference type="CDD" id="cd20296">
    <property type="entry name" value="cupin_PpnP-like"/>
    <property type="match status" value="1"/>
</dbReference>
<comment type="catalytic activity">
    <reaction evidence="3">
        <text>adenosine + phosphate = alpha-D-ribose 1-phosphate + adenine</text>
        <dbReference type="Rhea" id="RHEA:27642"/>
        <dbReference type="ChEBI" id="CHEBI:16335"/>
        <dbReference type="ChEBI" id="CHEBI:16708"/>
        <dbReference type="ChEBI" id="CHEBI:43474"/>
        <dbReference type="ChEBI" id="CHEBI:57720"/>
        <dbReference type="EC" id="2.4.2.1"/>
    </reaction>
</comment>
<dbReference type="GO" id="GO:0004850">
    <property type="term" value="F:uridine phosphorylase activity"/>
    <property type="evidence" value="ECO:0007669"/>
    <property type="project" value="RHEA"/>
</dbReference>